<dbReference type="EMBL" id="JABSTV010001245">
    <property type="protein sequence ID" value="KAH7983343.1"/>
    <property type="molecule type" value="Genomic_DNA"/>
</dbReference>
<sequence>MRRLHLEDTPTQWVQQHRYLGVIIDDRLSWRPALASVRRKSLSLLKYVAALTARGDGIDQTTALQRPHALRRIILSKAGDGLYMRDQRARVCIVGFGNARDGLFFAAIQLLHPEEGAAKNQHAPAEGTGVDVSSAAARLQNPAFDFMLHRRHRAARRFRRPEALKDRERDTQFRCRGPRYQRGKGNCLMRARCYRRDVTVAAPPRGADH</sequence>
<comment type="caution">
    <text evidence="1">The sequence shown here is derived from an EMBL/GenBank/DDBJ whole genome shotgun (WGS) entry which is preliminary data.</text>
</comment>
<dbReference type="AlphaFoldDB" id="A0A9D4T9L3"/>
<evidence type="ECO:0000313" key="2">
    <source>
        <dbReference type="Proteomes" id="UP000821837"/>
    </source>
</evidence>
<keyword evidence="2" id="KW-1185">Reference proteome</keyword>
<evidence type="ECO:0000313" key="1">
    <source>
        <dbReference type="EMBL" id="KAH7983343.1"/>
    </source>
</evidence>
<reference evidence="1" key="2">
    <citation type="submission" date="2021-09" db="EMBL/GenBank/DDBJ databases">
        <authorList>
            <person name="Jia N."/>
            <person name="Wang J."/>
            <person name="Shi W."/>
            <person name="Du L."/>
            <person name="Sun Y."/>
            <person name="Zhan W."/>
            <person name="Jiang J."/>
            <person name="Wang Q."/>
            <person name="Zhang B."/>
            <person name="Ji P."/>
            <person name="Sakyi L.B."/>
            <person name="Cui X."/>
            <person name="Yuan T."/>
            <person name="Jiang B."/>
            <person name="Yang W."/>
            <person name="Lam T.T.-Y."/>
            <person name="Chang Q."/>
            <person name="Ding S."/>
            <person name="Wang X."/>
            <person name="Zhu J."/>
            <person name="Ruan X."/>
            <person name="Zhao L."/>
            <person name="Wei J."/>
            <person name="Que T."/>
            <person name="Du C."/>
            <person name="Cheng J."/>
            <person name="Dai P."/>
            <person name="Han X."/>
            <person name="Huang E."/>
            <person name="Gao Y."/>
            <person name="Liu J."/>
            <person name="Shao H."/>
            <person name="Ye R."/>
            <person name="Li L."/>
            <person name="Wei W."/>
            <person name="Wang X."/>
            <person name="Wang C."/>
            <person name="Huo Q."/>
            <person name="Li W."/>
            <person name="Guo W."/>
            <person name="Chen H."/>
            <person name="Chen S."/>
            <person name="Zhou L."/>
            <person name="Zhou L."/>
            <person name="Ni X."/>
            <person name="Tian J."/>
            <person name="Zhou Y."/>
            <person name="Sheng Y."/>
            <person name="Liu T."/>
            <person name="Pan Y."/>
            <person name="Xia L."/>
            <person name="Li J."/>
            <person name="Zhao F."/>
            <person name="Cao W."/>
        </authorList>
    </citation>
    <scope>NUCLEOTIDE SEQUENCE</scope>
    <source>
        <strain evidence="1">Rsan-2018</strain>
        <tissue evidence="1">Larvae</tissue>
    </source>
</reference>
<dbReference type="Proteomes" id="UP000821837">
    <property type="component" value="Chromosome 1"/>
</dbReference>
<organism evidence="1 2">
    <name type="scientific">Rhipicephalus sanguineus</name>
    <name type="common">Brown dog tick</name>
    <name type="synonym">Ixodes sanguineus</name>
    <dbReference type="NCBI Taxonomy" id="34632"/>
    <lineage>
        <taxon>Eukaryota</taxon>
        <taxon>Metazoa</taxon>
        <taxon>Ecdysozoa</taxon>
        <taxon>Arthropoda</taxon>
        <taxon>Chelicerata</taxon>
        <taxon>Arachnida</taxon>
        <taxon>Acari</taxon>
        <taxon>Parasitiformes</taxon>
        <taxon>Ixodida</taxon>
        <taxon>Ixodoidea</taxon>
        <taxon>Ixodidae</taxon>
        <taxon>Rhipicephalinae</taxon>
        <taxon>Rhipicephalus</taxon>
        <taxon>Rhipicephalus</taxon>
    </lineage>
</organism>
<protein>
    <submittedName>
        <fullName evidence="1">Uncharacterized protein</fullName>
    </submittedName>
</protein>
<gene>
    <name evidence="1" type="ORF">HPB52_011276</name>
</gene>
<reference evidence="1" key="1">
    <citation type="journal article" date="2020" name="Cell">
        <title>Large-Scale Comparative Analyses of Tick Genomes Elucidate Their Genetic Diversity and Vector Capacities.</title>
        <authorList>
            <consortium name="Tick Genome and Microbiome Consortium (TIGMIC)"/>
            <person name="Jia N."/>
            <person name="Wang J."/>
            <person name="Shi W."/>
            <person name="Du L."/>
            <person name="Sun Y."/>
            <person name="Zhan W."/>
            <person name="Jiang J.F."/>
            <person name="Wang Q."/>
            <person name="Zhang B."/>
            <person name="Ji P."/>
            <person name="Bell-Sakyi L."/>
            <person name="Cui X.M."/>
            <person name="Yuan T.T."/>
            <person name="Jiang B.G."/>
            <person name="Yang W.F."/>
            <person name="Lam T.T."/>
            <person name="Chang Q.C."/>
            <person name="Ding S.J."/>
            <person name="Wang X.J."/>
            <person name="Zhu J.G."/>
            <person name="Ruan X.D."/>
            <person name="Zhao L."/>
            <person name="Wei J.T."/>
            <person name="Ye R.Z."/>
            <person name="Que T.C."/>
            <person name="Du C.H."/>
            <person name="Zhou Y.H."/>
            <person name="Cheng J.X."/>
            <person name="Dai P.F."/>
            <person name="Guo W.B."/>
            <person name="Han X.H."/>
            <person name="Huang E.J."/>
            <person name="Li L.F."/>
            <person name="Wei W."/>
            <person name="Gao Y.C."/>
            <person name="Liu J.Z."/>
            <person name="Shao H.Z."/>
            <person name="Wang X."/>
            <person name="Wang C.C."/>
            <person name="Yang T.C."/>
            <person name="Huo Q.B."/>
            <person name="Li W."/>
            <person name="Chen H.Y."/>
            <person name="Chen S.E."/>
            <person name="Zhou L.G."/>
            <person name="Ni X.B."/>
            <person name="Tian J.H."/>
            <person name="Sheng Y."/>
            <person name="Liu T."/>
            <person name="Pan Y.S."/>
            <person name="Xia L.Y."/>
            <person name="Li J."/>
            <person name="Zhao F."/>
            <person name="Cao W.C."/>
        </authorList>
    </citation>
    <scope>NUCLEOTIDE SEQUENCE</scope>
    <source>
        <strain evidence="1">Rsan-2018</strain>
    </source>
</reference>
<name>A0A9D4T9L3_RHISA</name>
<proteinExistence type="predicted"/>
<accession>A0A9D4T9L3</accession>